<feature type="compositionally biased region" description="Polar residues" evidence="1">
    <location>
        <begin position="103"/>
        <end position="119"/>
    </location>
</feature>
<feature type="region of interest" description="Disordered" evidence="1">
    <location>
        <begin position="15"/>
        <end position="55"/>
    </location>
</feature>
<proteinExistence type="predicted"/>
<comment type="caution">
    <text evidence="2">The sequence shown here is derived from an EMBL/GenBank/DDBJ whole genome shotgun (WGS) entry which is preliminary data.</text>
</comment>
<organism evidence="2 3">
    <name type="scientific">Merluccius polli</name>
    <name type="common">Benguela hake</name>
    <name type="synonym">Merluccius cadenati</name>
    <dbReference type="NCBI Taxonomy" id="89951"/>
    <lineage>
        <taxon>Eukaryota</taxon>
        <taxon>Metazoa</taxon>
        <taxon>Chordata</taxon>
        <taxon>Craniata</taxon>
        <taxon>Vertebrata</taxon>
        <taxon>Euteleostomi</taxon>
        <taxon>Actinopterygii</taxon>
        <taxon>Neopterygii</taxon>
        <taxon>Teleostei</taxon>
        <taxon>Neoteleostei</taxon>
        <taxon>Acanthomorphata</taxon>
        <taxon>Zeiogadaria</taxon>
        <taxon>Gadariae</taxon>
        <taxon>Gadiformes</taxon>
        <taxon>Gadoidei</taxon>
        <taxon>Merlucciidae</taxon>
        <taxon>Merluccius</taxon>
    </lineage>
</organism>
<keyword evidence="3" id="KW-1185">Reference proteome</keyword>
<feature type="region of interest" description="Disordered" evidence="1">
    <location>
        <begin position="78"/>
        <end position="119"/>
    </location>
</feature>
<sequence length="159" mass="17479">MKYKNVAYFKWVRKKAEARKTGGGPPPPPPPLTEAEEMALSQNSGRSSLDPATPQDTRAYIKVTDGVIRLLEPSAITDLRDDDEDTLSAATEREDAERPVESNAGNCNEEGPSTSTAQLTSEQINKCNLEMEHIRLQIIKTKMEMQLLDHQVGDVPTGG</sequence>
<evidence type="ECO:0000313" key="2">
    <source>
        <dbReference type="EMBL" id="KAK0140484.1"/>
    </source>
</evidence>
<evidence type="ECO:0000256" key="1">
    <source>
        <dbReference type="SAM" id="MobiDB-lite"/>
    </source>
</evidence>
<evidence type="ECO:0000313" key="3">
    <source>
        <dbReference type="Proteomes" id="UP001174136"/>
    </source>
</evidence>
<dbReference type="AlphaFoldDB" id="A0AA47MI19"/>
<feature type="compositionally biased region" description="Basic and acidic residues" evidence="1">
    <location>
        <begin position="91"/>
        <end position="100"/>
    </location>
</feature>
<accession>A0AA47MI19</accession>
<gene>
    <name evidence="2" type="ORF">N1851_022545</name>
</gene>
<dbReference type="EMBL" id="JAOPHQ010004092">
    <property type="protein sequence ID" value="KAK0140484.1"/>
    <property type="molecule type" value="Genomic_DNA"/>
</dbReference>
<reference evidence="2" key="1">
    <citation type="journal article" date="2023" name="Front. Mar. Sci.">
        <title>A new Merluccius polli reference genome to investigate the effects of global change in West African waters.</title>
        <authorList>
            <person name="Mateo J.L."/>
            <person name="Blanco-Fernandez C."/>
            <person name="Garcia-Vazquez E."/>
            <person name="Machado-Schiaffino G."/>
        </authorList>
    </citation>
    <scope>NUCLEOTIDE SEQUENCE</scope>
    <source>
        <strain evidence="2">C29</strain>
        <tissue evidence="2">Fin</tissue>
    </source>
</reference>
<dbReference type="Proteomes" id="UP001174136">
    <property type="component" value="Unassembled WGS sequence"/>
</dbReference>
<name>A0AA47MI19_MERPO</name>
<protein>
    <submittedName>
        <fullName evidence="2">Uncharacterized protein</fullName>
    </submittedName>
</protein>